<feature type="chain" id="PRO_5045444889" description="DUF3828 domain-containing protein" evidence="1">
    <location>
        <begin position="24"/>
        <end position="162"/>
    </location>
</feature>
<sequence length="162" mass="17937">MIRIHHRLIGLIVFFSLPSVVQAACQYMNALEFAKAAWQQGDALLDNVKWLNSNASKPLNQLLAKERQCAKSEVCAIDASIWTGGQDGEAYSPISYQQTNKVGSAAVKIRYRFGFGVADAQKTNRTSIVHAVQQASGCWQLTDIVDRDGNSLVRRLEGYYGK</sequence>
<dbReference type="RefSeq" id="WP_227179564.1">
    <property type="nucleotide sequence ID" value="NZ_JAJBZT010000003.1"/>
</dbReference>
<evidence type="ECO:0000313" key="3">
    <source>
        <dbReference type="Proteomes" id="UP001165395"/>
    </source>
</evidence>
<keyword evidence="1" id="KW-0732">Signal</keyword>
<comment type="caution">
    <text evidence="2">The sequence shown here is derived from an EMBL/GenBank/DDBJ whole genome shotgun (WGS) entry which is preliminary data.</text>
</comment>
<evidence type="ECO:0008006" key="4">
    <source>
        <dbReference type="Google" id="ProtNLM"/>
    </source>
</evidence>
<dbReference type="Proteomes" id="UP001165395">
    <property type="component" value="Unassembled WGS sequence"/>
</dbReference>
<proteinExistence type="predicted"/>
<gene>
    <name evidence="2" type="ORF">LIN78_06075</name>
</gene>
<reference evidence="2" key="1">
    <citation type="submission" date="2021-10" db="EMBL/GenBank/DDBJ databases">
        <title>The complete genome sequence of Leeia sp. TBRC 13508.</title>
        <authorList>
            <person name="Charoenyingcharoen P."/>
            <person name="Yukphan P."/>
        </authorList>
    </citation>
    <scope>NUCLEOTIDE SEQUENCE</scope>
    <source>
        <strain evidence="2">TBRC 13508</strain>
    </source>
</reference>
<name>A0ABS8D4I9_9NEIS</name>
<protein>
    <recommendedName>
        <fullName evidence="4">DUF3828 domain-containing protein</fullName>
    </recommendedName>
</protein>
<feature type="signal peptide" evidence="1">
    <location>
        <begin position="1"/>
        <end position="23"/>
    </location>
</feature>
<evidence type="ECO:0000256" key="1">
    <source>
        <dbReference type="SAM" id="SignalP"/>
    </source>
</evidence>
<accession>A0ABS8D4I9</accession>
<organism evidence="2 3">
    <name type="scientific">Leeia speluncae</name>
    <dbReference type="NCBI Taxonomy" id="2884804"/>
    <lineage>
        <taxon>Bacteria</taxon>
        <taxon>Pseudomonadati</taxon>
        <taxon>Pseudomonadota</taxon>
        <taxon>Betaproteobacteria</taxon>
        <taxon>Neisseriales</taxon>
        <taxon>Leeiaceae</taxon>
        <taxon>Leeia</taxon>
    </lineage>
</organism>
<dbReference type="EMBL" id="JAJBZT010000003">
    <property type="protein sequence ID" value="MCB6183110.1"/>
    <property type="molecule type" value="Genomic_DNA"/>
</dbReference>
<evidence type="ECO:0000313" key="2">
    <source>
        <dbReference type="EMBL" id="MCB6183110.1"/>
    </source>
</evidence>
<keyword evidence="3" id="KW-1185">Reference proteome</keyword>